<reference evidence="8" key="1">
    <citation type="submission" date="2016-10" db="EMBL/GenBank/DDBJ databases">
        <authorList>
            <person name="Varghese N."/>
            <person name="Submissions S."/>
        </authorList>
    </citation>
    <scope>NUCLEOTIDE SEQUENCE [LARGE SCALE GENOMIC DNA]</scope>
    <source>
        <strain evidence="8">DSM 44234</strain>
    </source>
</reference>
<keyword evidence="5" id="KW-0902">Two-component regulatory system</keyword>
<gene>
    <name evidence="7" type="ORF">SAMN04489793_0011</name>
</gene>
<keyword evidence="8" id="KW-1185">Reference proteome</keyword>
<comment type="catalytic activity">
    <reaction evidence="1">
        <text>ATP + protein L-histidine = ADP + protein N-phospho-L-histidine.</text>
        <dbReference type="EC" id="2.7.13.3"/>
    </reaction>
</comment>
<dbReference type="GO" id="GO:0000160">
    <property type="term" value="P:phosphorelay signal transduction system"/>
    <property type="evidence" value="ECO:0007669"/>
    <property type="project" value="UniProtKB-KW"/>
</dbReference>
<feature type="transmembrane region" description="Helical" evidence="6">
    <location>
        <begin position="38"/>
        <end position="56"/>
    </location>
</feature>
<keyword evidence="6" id="KW-0812">Transmembrane</keyword>
<dbReference type="Gene3D" id="3.30.565.10">
    <property type="entry name" value="Histidine kinase-like ATPase, C-terminal domain"/>
    <property type="match status" value="1"/>
</dbReference>
<evidence type="ECO:0000313" key="7">
    <source>
        <dbReference type="EMBL" id="SEB29352.1"/>
    </source>
</evidence>
<dbReference type="EC" id="2.7.13.3" evidence="2"/>
<dbReference type="Gene3D" id="1.20.5.1930">
    <property type="match status" value="1"/>
</dbReference>
<keyword evidence="6" id="KW-1133">Transmembrane helix</keyword>
<dbReference type="AlphaFoldDB" id="A0A1H4I7W5"/>
<evidence type="ECO:0000313" key="8">
    <source>
        <dbReference type="Proteomes" id="UP000182241"/>
    </source>
</evidence>
<keyword evidence="3" id="KW-0808">Transferase</keyword>
<dbReference type="EMBL" id="FNSA01000001">
    <property type="protein sequence ID" value="SEB29352.1"/>
    <property type="molecule type" value="Genomic_DNA"/>
</dbReference>
<evidence type="ECO:0000256" key="4">
    <source>
        <dbReference type="ARBA" id="ARBA00022777"/>
    </source>
</evidence>
<dbReference type="InterPro" id="IPR036890">
    <property type="entry name" value="HATPase_C_sf"/>
</dbReference>
<feature type="transmembrane region" description="Helical" evidence="6">
    <location>
        <begin position="62"/>
        <end position="79"/>
    </location>
</feature>
<dbReference type="PANTHER" id="PTHR24421">
    <property type="entry name" value="NITRATE/NITRITE SENSOR PROTEIN NARX-RELATED"/>
    <property type="match status" value="1"/>
</dbReference>
<evidence type="ECO:0000256" key="3">
    <source>
        <dbReference type="ARBA" id="ARBA00022679"/>
    </source>
</evidence>
<dbReference type="PANTHER" id="PTHR24421:SF10">
    <property type="entry name" value="NITRATE_NITRITE SENSOR PROTEIN NARQ"/>
    <property type="match status" value="1"/>
</dbReference>
<accession>A0A1H4I7W5</accession>
<keyword evidence="4 7" id="KW-0418">Kinase</keyword>
<name>A0A1H4I7W5_TSUTY</name>
<feature type="transmembrane region" description="Helical" evidence="6">
    <location>
        <begin position="12"/>
        <end position="31"/>
    </location>
</feature>
<feature type="transmembrane region" description="Helical" evidence="6">
    <location>
        <begin position="86"/>
        <end position="102"/>
    </location>
</feature>
<dbReference type="STRING" id="57704.SAMN04489793_0011"/>
<feature type="transmembrane region" description="Helical" evidence="6">
    <location>
        <begin position="108"/>
        <end position="129"/>
    </location>
</feature>
<protein>
    <recommendedName>
        <fullName evidence="2">histidine kinase</fullName>
        <ecNumber evidence="2">2.7.13.3</ecNumber>
    </recommendedName>
</protein>
<dbReference type="GO" id="GO:0004673">
    <property type="term" value="F:protein histidine kinase activity"/>
    <property type="evidence" value="ECO:0007669"/>
    <property type="project" value="UniProtKB-EC"/>
</dbReference>
<keyword evidence="6" id="KW-0472">Membrane</keyword>
<dbReference type="InterPro" id="IPR050482">
    <property type="entry name" value="Sensor_HK_TwoCompSys"/>
</dbReference>
<sequence length="349" mass="36349">MTLLALVPNATLFATYATGVAVSVIQALPLVVVRRWPIAAMAVQCAAIVTASVLAAGVAFPWSATTILVGIVVIGIVAARGSDRTVAVCLAAIVATAAVAPIRHHMPLGYFTAGALAGAVFVLVIRLIVHLRETSARLQAERRLRAVDEVRKEAAAQRSALSAQVHDIVGHHLAAISLTASSEAGRASSGAEKNHALSDIATSAALALSEIRSVLDETSLHPGPATEADPASLAQFLAGWEDVGVHINHSGVSIIDAADPALRHEAYLVTRQAITNAVQHGRTKSVRLIVADEGAVLRLTIANDADQGDVVLGRGLTSMRTRLAKHGHDLAIRTGDGVFELDVTLVKET</sequence>
<evidence type="ECO:0000256" key="2">
    <source>
        <dbReference type="ARBA" id="ARBA00012438"/>
    </source>
</evidence>
<dbReference type="Proteomes" id="UP000182241">
    <property type="component" value="Unassembled WGS sequence"/>
</dbReference>
<evidence type="ECO:0000256" key="6">
    <source>
        <dbReference type="SAM" id="Phobius"/>
    </source>
</evidence>
<evidence type="ECO:0000256" key="5">
    <source>
        <dbReference type="ARBA" id="ARBA00023012"/>
    </source>
</evidence>
<proteinExistence type="predicted"/>
<evidence type="ECO:0000256" key="1">
    <source>
        <dbReference type="ARBA" id="ARBA00000085"/>
    </source>
</evidence>
<organism evidence="7 8">
    <name type="scientific">Tsukamurella tyrosinosolvens</name>
    <dbReference type="NCBI Taxonomy" id="57704"/>
    <lineage>
        <taxon>Bacteria</taxon>
        <taxon>Bacillati</taxon>
        <taxon>Actinomycetota</taxon>
        <taxon>Actinomycetes</taxon>
        <taxon>Mycobacteriales</taxon>
        <taxon>Tsukamurellaceae</taxon>
        <taxon>Tsukamurella</taxon>
    </lineage>
</organism>